<protein>
    <submittedName>
        <fullName evidence="1">Uncharacterized protein</fullName>
    </submittedName>
</protein>
<dbReference type="Proteomes" id="UP000250235">
    <property type="component" value="Unassembled WGS sequence"/>
</dbReference>
<keyword evidence="2" id="KW-1185">Reference proteome</keyword>
<name>A0A2Z7AD68_9LAMI</name>
<reference evidence="1 2" key="1">
    <citation type="journal article" date="2015" name="Proc. Natl. Acad. Sci. U.S.A.">
        <title>The resurrection genome of Boea hygrometrica: A blueprint for survival of dehydration.</title>
        <authorList>
            <person name="Xiao L."/>
            <person name="Yang G."/>
            <person name="Zhang L."/>
            <person name="Yang X."/>
            <person name="Zhao S."/>
            <person name="Ji Z."/>
            <person name="Zhou Q."/>
            <person name="Hu M."/>
            <person name="Wang Y."/>
            <person name="Chen M."/>
            <person name="Xu Y."/>
            <person name="Jin H."/>
            <person name="Xiao X."/>
            <person name="Hu G."/>
            <person name="Bao F."/>
            <person name="Hu Y."/>
            <person name="Wan P."/>
            <person name="Li L."/>
            <person name="Deng X."/>
            <person name="Kuang T."/>
            <person name="Xiang C."/>
            <person name="Zhu J.K."/>
            <person name="Oliver M.J."/>
            <person name="He Y."/>
        </authorList>
    </citation>
    <scope>NUCLEOTIDE SEQUENCE [LARGE SCALE GENOMIC DNA]</scope>
    <source>
        <strain evidence="2">cv. XS01</strain>
    </source>
</reference>
<organism evidence="1 2">
    <name type="scientific">Dorcoceras hygrometricum</name>
    <dbReference type="NCBI Taxonomy" id="472368"/>
    <lineage>
        <taxon>Eukaryota</taxon>
        <taxon>Viridiplantae</taxon>
        <taxon>Streptophyta</taxon>
        <taxon>Embryophyta</taxon>
        <taxon>Tracheophyta</taxon>
        <taxon>Spermatophyta</taxon>
        <taxon>Magnoliopsida</taxon>
        <taxon>eudicotyledons</taxon>
        <taxon>Gunneridae</taxon>
        <taxon>Pentapetalae</taxon>
        <taxon>asterids</taxon>
        <taxon>lamiids</taxon>
        <taxon>Lamiales</taxon>
        <taxon>Gesneriaceae</taxon>
        <taxon>Didymocarpoideae</taxon>
        <taxon>Trichosporeae</taxon>
        <taxon>Loxocarpinae</taxon>
        <taxon>Dorcoceras</taxon>
    </lineage>
</organism>
<dbReference type="EMBL" id="KV018522">
    <property type="protein sequence ID" value="KZV16872.1"/>
    <property type="molecule type" value="Genomic_DNA"/>
</dbReference>
<accession>A0A2Z7AD68</accession>
<gene>
    <name evidence="1" type="ORF">F511_35612</name>
</gene>
<dbReference type="OrthoDB" id="8048545at2759"/>
<dbReference type="AlphaFoldDB" id="A0A2Z7AD68"/>
<sequence length="465" mass="51443">MASSFYSNSQHVDFDSVLAMDYQGMVSMFQGLMASGLTGFLGCPAPCPDVPAVEEHVEQPAAEEGISADQPVEVGVGEVAAEIDASVVRDKPADTNKECQWFDLTHEELIAKWAAERIITSPADTDEEIEAEKPVFNSVEAVESVIEVEEAAADRDFLVVDDPDTVINQVLQQLDSISADRDDKSGTGAETWFDRALGDMLRKYEGAETMGVDTAGGDQQVQCSEEELVVHKTNDDLLDDDEQKLLEDILLTIPVDVPLPSAGMEITKIVMGKEIKIPEVTARTWFLNSLPKIPVDHKGKAILVKKDPIKGNPAQEHYVLICADIDLLVALRAKVIDEVAQFFNSFSLKKLATINIEEMYKKEEQVLSWGESESPQLAIQRKLYILLKYREVLVRKFLESWKSNFVPGQGSSAVDLSVIDFLSDLHLFILEELTKEARAHGLSWKKPCFSGVFEGKIRDRGAVIA</sequence>
<evidence type="ECO:0000313" key="1">
    <source>
        <dbReference type="EMBL" id="KZV16872.1"/>
    </source>
</evidence>
<evidence type="ECO:0000313" key="2">
    <source>
        <dbReference type="Proteomes" id="UP000250235"/>
    </source>
</evidence>
<proteinExistence type="predicted"/>